<dbReference type="Proteomes" id="UP000199079">
    <property type="component" value="Unassembled WGS sequence"/>
</dbReference>
<dbReference type="EMBL" id="FNPC01000005">
    <property type="protein sequence ID" value="SDY42942.1"/>
    <property type="molecule type" value="Genomic_DNA"/>
</dbReference>
<keyword evidence="2" id="KW-1185">Reference proteome</keyword>
<dbReference type="RefSeq" id="WP_176819473.1">
    <property type="nucleotide sequence ID" value="NZ_FNPC01000005.1"/>
</dbReference>
<evidence type="ECO:0000313" key="1">
    <source>
        <dbReference type="EMBL" id="SDY42942.1"/>
    </source>
</evidence>
<organism evidence="1 2">
    <name type="scientific">Halopenitus persicus</name>
    <dbReference type="NCBI Taxonomy" id="1048396"/>
    <lineage>
        <taxon>Archaea</taxon>
        <taxon>Methanobacteriati</taxon>
        <taxon>Methanobacteriota</taxon>
        <taxon>Stenosarchaea group</taxon>
        <taxon>Halobacteria</taxon>
        <taxon>Halobacteriales</taxon>
        <taxon>Haloferacaceae</taxon>
        <taxon>Halopenitus</taxon>
    </lineage>
</organism>
<name>A0A1H3JSN7_9EURY</name>
<sequence>MAKKASVVIETEEWMEDDVDDDTIEKFVQKIWDERFKSVGYERDYEVKIESIEEE</sequence>
<protein>
    <submittedName>
        <fullName evidence="1">Uncharacterized protein</fullName>
    </submittedName>
</protein>
<accession>A0A1H3JSN7</accession>
<dbReference type="AlphaFoldDB" id="A0A1H3JSN7"/>
<evidence type="ECO:0000313" key="2">
    <source>
        <dbReference type="Proteomes" id="UP000199079"/>
    </source>
</evidence>
<reference evidence="2" key="1">
    <citation type="submission" date="2016-10" db="EMBL/GenBank/DDBJ databases">
        <authorList>
            <person name="Varghese N."/>
            <person name="Submissions S."/>
        </authorList>
    </citation>
    <scope>NUCLEOTIDE SEQUENCE [LARGE SCALE GENOMIC DNA]</scope>
    <source>
        <strain evidence="2">DC30,IBRC 10041,KCTC 4046</strain>
    </source>
</reference>
<gene>
    <name evidence="1" type="ORF">SAMN05216564_105129</name>
</gene>
<proteinExistence type="predicted"/>